<organism evidence="2 3">
    <name type="scientific">Penicillium steckii</name>
    <dbReference type="NCBI Taxonomy" id="303698"/>
    <lineage>
        <taxon>Eukaryota</taxon>
        <taxon>Fungi</taxon>
        <taxon>Dikarya</taxon>
        <taxon>Ascomycota</taxon>
        <taxon>Pezizomycotina</taxon>
        <taxon>Eurotiomycetes</taxon>
        <taxon>Eurotiomycetidae</taxon>
        <taxon>Eurotiales</taxon>
        <taxon>Aspergillaceae</taxon>
        <taxon>Penicillium</taxon>
    </lineage>
</organism>
<keyword evidence="3" id="KW-1185">Reference proteome</keyword>
<comment type="caution">
    <text evidence="2">The sequence shown here is derived from an EMBL/GenBank/DDBJ whole genome shotgun (WGS) entry which is preliminary data.</text>
</comment>
<protein>
    <submittedName>
        <fullName evidence="2">Uncharacterized protein</fullName>
    </submittedName>
</protein>
<feature type="signal peptide" evidence="1">
    <location>
        <begin position="1"/>
        <end position="17"/>
    </location>
</feature>
<accession>A0A1V6TCB3</accession>
<dbReference type="AlphaFoldDB" id="A0A1V6TCB3"/>
<evidence type="ECO:0000313" key="2">
    <source>
        <dbReference type="EMBL" id="OQE23821.1"/>
    </source>
</evidence>
<proteinExistence type="predicted"/>
<keyword evidence="1" id="KW-0732">Signal</keyword>
<sequence length="126" mass="12789">MKSTIVASLLLAATAVAVPLEARAAPDVRFALSNDQSGAYAGVTFPADGTDKSIRTLFGSTSVGSSGHILASSGQLTQVTGGTSCVLKYNGVSTMLNADRTYVDLDGNPAKATPVNLDTATINCHA</sequence>
<dbReference type="OrthoDB" id="3497702at2759"/>
<dbReference type="Proteomes" id="UP000191285">
    <property type="component" value="Unassembled WGS sequence"/>
</dbReference>
<name>A0A1V6TCB3_9EURO</name>
<feature type="chain" id="PRO_5010696904" evidence="1">
    <location>
        <begin position="18"/>
        <end position="126"/>
    </location>
</feature>
<evidence type="ECO:0000313" key="3">
    <source>
        <dbReference type="Proteomes" id="UP000191285"/>
    </source>
</evidence>
<dbReference type="EMBL" id="MLKD01000008">
    <property type="protein sequence ID" value="OQE23821.1"/>
    <property type="molecule type" value="Genomic_DNA"/>
</dbReference>
<evidence type="ECO:0000256" key="1">
    <source>
        <dbReference type="SAM" id="SignalP"/>
    </source>
</evidence>
<reference evidence="3" key="1">
    <citation type="journal article" date="2017" name="Nat. Microbiol.">
        <title>Global analysis of biosynthetic gene clusters reveals vast potential of secondary metabolite production in Penicillium species.</title>
        <authorList>
            <person name="Nielsen J.C."/>
            <person name="Grijseels S."/>
            <person name="Prigent S."/>
            <person name="Ji B."/>
            <person name="Dainat J."/>
            <person name="Nielsen K.F."/>
            <person name="Frisvad J.C."/>
            <person name="Workman M."/>
            <person name="Nielsen J."/>
        </authorList>
    </citation>
    <scope>NUCLEOTIDE SEQUENCE [LARGE SCALE GENOMIC DNA]</scope>
    <source>
        <strain evidence="3">IBT 24891</strain>
    </source>
</reference>
<gene>
    <name evidence="2" type="ORF">PENSTE_c008G05317</name>
</gene>